<protein>
    <submittedName>
        <fullName evidence="2">NADH-ubiquinone oxidoreductase 9.5 kDa subunit</fullName>
    </submittedName>
</protein>
<dbReference type="AlphaFoldDB" id="A0A8J5UHX2"/>
<proteinExistence type="predicted"/>
<keyword evidence="1" id="KW-0812">Transmembrane</keyword>
<dbReference type="PANTHER" id="PTHR38488:SF1">
    <property type="entry name" value="OXIDOREDUCTASE 9.5 KDA SUBUNIT, PUTATIVE (AFU_ORTHOLOGUE AFUA_5G08980)-RELATED"/>
    <property type="match status" value="1"/>
</dbReference>
<dbReference type="PANTHER" id="PTHR38488">
    <property type="entry name" value="OXIDOREDUCTASE 9.5 KDA SUBUNIT, PUTATIVE (AFU_ORTHOLOGUE AFUA_5G08980)-RELATED"/>
    <property type="match status" value="1"/>
</dbReference>
<gene>
    <name evidence="2" type="primary">nuo9.5</name>
    <name evidence="2" type="ORF">Forpi1262_v000244</name>
</gene>
<accession>A0A8J5UHX2</accession>
<keyword evidence="1" id="KW-0472">Membrane</keyword>
<keyword evidence="1" id="KW-1133">Transmembrane helix</keyword>
<dbReference type="InterPro" id="IPR039961">
    <property type="entry name" value="Nuo9.5"/>
</dbReference>
<reference evidence="2" key="1">
    <citation type="submission" date="2021-04" db="EMBL/GenBank/DDBJ databases">
        <title>First draft genome resource for Brassicaceae pathogens Fusarium oxysporum f. sp. raphani and Fusarium oxysporum f. sp. rapae.</title>
        <authorList>
            <person name="Asai S."/>
        </authorList>
    </citation>
    <scope>NUCLEOTIDE SEQUENCE</scope>
    <source>
        <strain evidence="2">Tf1262</strain>
    </source>
</reference>
<dbReference type="EMBL" id="JAELUR010000001">
    <property type="protein sequence ID" value="KAG7437508.1"/>
    <property type="molecule type" value="Genomic_DNA"/>
</dbReference>
<comment type="caution">
    <text evidence="2">The sequence shown here is derived from an EMBL/GenBank/DDBJ whole genome shotgun (WGS) entry which is preliminary data.</text>
</comment>
<name>A0A8J5UHX2_FUSOX</name>
<dbReference type="Proteomes" id="UP000693942">
    <property type="component" value="Unassembled WGS sequence"/>
</dbReference>
<sequence>MVATLELCKVGYSEEIIRCPRLGFSEDTIGPLPETIITTKIERQTPHRQLSHHRPALFWSVIIGAAGPVAMPIVPPIRYYFGDVDAPPVPVTYPIPSGPRKQLTGYDD</sequence>
<evidence type="ECO:0000256" key="1">
    <source>
        <dbReference type="SAM" id="Phobius"/>
    </source>
</evidence>
<feature type="transmembrane region" description="Helical" evidence="1">
    <location>
        <begin position="56"/>
        <end position="74"/>
    </location>
</feature>
<organism evidence="2 3">
    <name type="scientific">Fusarium oxysporum f. sp. raphani</name>
    <dbReference type="NCBI Taxonomy" id="96318"/>
    <lineage>
        <taxon>Eukaryota</taxon>
        <taxon>Fungi</taxon>
        <taxon>Dikarya</taxon>
        <taxon>Ascomycota</taxon>
        <taxon>Pezizomycotina</taxon>
        <taxon>Sordariomycetes</taxon>
        <taxon>Hypocreomycetidae</taxon>
        <taxon>Hypocreales</taxon>
        <taxon>Nectriaceae</taxon>
        <taxon>Fusarium</taxon>
        <taxon>Fusarium oxysporum species complex</taxon>
    </lineage>
</organism>
<evidence type="ECO:0000313" key="2">
    <source>
        <dbReference type="EMBL" id="KAG7437508.1"/>
    </source>
</evidence>
<evidence type="ECO:0000313" key="3">
    <source>
        <dbReference type="Proteomes" id="UP000693942"/>
    </source>
</evidence>
<dbReference type="CDD" id="cd22903">
    <property type="entry name" value="NI9M"/>
    <property type="match status" value="1"/>
</dbReference>